<proteinExistence type="predicted"/>
<sequence length="132" mass="13970">MAQAMAADGFPSSEPTVIDRAQTFLLNEMSSVLFGVHIGVQHTVTCVGPSWSGSDGSDFRERKGAVTVTDREQGRTLETLATISGADAHLTLEAARDEPEGAGRPAAVDKYSLVAEDGVSPEAYSGAWIPRY</sequence>
<reference evidence="1" key="1">
    <citation type="submission" date="2017-09" db="EMBL/GenBank/DDBJ databases">
        <title>Polyketide synthases of a Diaporthe helianthi virulent isolate.</title>
        <authorList>
            <person name="Baroncelli R."/>
        </authorList>
    </citation>
    <scope>NUCLEOTIDE SEQUENCE [LARGE SCALE GENOMIC DNA]</scope>
    <source>
        <strain evidence="1">7/96</strain>
    </source>
</reference>
<gene>
    <name evidence="1" type="ORF">DHEL01_v210600</name>
</gene>
<keyword evidence="2" id="KW-1185">Reference proteome</keyword>
<name>A0A2P5HLA7_DIAHE</name>
<dbReference type="AlphaFoldDB" id="A0A2P5HLA7"/>
<dbReference type="InParanoid" id="A0A2P5HLA7"/>
<evidence type="ECO:0000313" key="2">
    <source>
        <dbReference type="Proteomes" id="UP000094444"/>
    </source>
</evidence>
<organism evidence="1 2">
    <name type="scientific">Diaporthe helianthi</name>
    <dbReference type="NCBI Taxonomy" id="158607"/>
    <lineage>
        <taxon>Eukaryota</taxon>
        <taxon>Fungi</taxon>
        <taxon>Dikarya</taxon>
        <taxon>Ascomycota</taxon>
        <taxon>Pezizomycotina</taxon>
        <taxon>Sordariomycetes</taxon>
        <taxon>Sordariomycetidae</taxon>
        <taxon>Diaporthales</taxon>
        <taxon>Diaporthaceae</taxon>
        <taxon>Diaporthe</taxon>
    </lineage>
</organism>
<accession>A0A2P5HLA7</accession>
<evidence type="ECO:0000313" key="1">
    <source>
        <dbReference type="EMBL" id="POS71006.1"/>
    </source>
</evidence>
<protein>
    <submittedName>
        <fullName evidence="1">Uncharacterized protein</fullName>
    </submittedName>
</protein>
<dbReference type="EMBL" id="MAVT02001408">
    <property type="protein sequence ID" value="POS71006.1"/>
    <property type="molecule type" value="Genomic_DNA"/>
</dbReference>
<comment type="caution">
    <text evidence="1">The sequence shown here is derived from an EMBL/GenBank/DDBJ whole genome shotgun (WGS) entry which is preliminary data.</text>
</comment>
<dbReference type="Proteomes" id="UP000094444">
    <property type="component" value="Unassembled WGS sequence"/>
</dbReference>